<keyword evidence="3" id="KW-0813">Transport</keyword>
<name>A0A816VP52_BRANA</name>
<dbReference type="InterPro" id="IPR045136">
    <property type="entry name" value="Iah1-like"/>
</dbReference>
<organism evidence="14">
    <name type="scientific">Brassica napus</name>
    <name type="common">Rape</name>
    <dbReference type="NCBI Taxonomy" id="3708"/>
    <lineage>
        <taxon>Eukaryota</taxon>
        <taxon>Viridiplantae</taxon>
        <taxon>Streptophyta</taxon>
        <taxon>Embryophyta</taxon>
        <taxon>Tracheophyta</taxon>
        <taxon>Spermatophyta</taxon>
        <taxon>Magnoliopsida</taxon>
        <taxon>eudicotyledons</taxon>
        <taxon>Gunneridae</taxon>
        <taxon>Pentapetalae</taxon>
        <taxon>rosids</taxon>
        <taxon>malvids</taxon>
        <taxon>Brassicales</taxon>
        <taxon>Brassicaceae</taxon>
        <taxon>Brassiceae</taxon>
        <taxon>Brassica</taxon>
    </lineage>
</organism>
<evidence type="ECO:0000256" key="10">
    <source>
        <dbReference type="SAM" id="MobiDB-lite"/>
    </source>
</evidence>
<keyword evidence="8 11" id="KW-1133">Transmembrane helix</keyword>
<dbReference type="InterPro" id="IPR013830">
    <property type="entry name" value="SGNH_hydro"/>
</dbReference>
<dbReference type="FunFam" id="3.40.50.1110:FF:000002">
    <property type="entry name" value="isoamyl acetate-hydrolyzing esterase 1 homolog"/>
    <property type="match status" value="1"/>
</dbReference>
<feature type="transmembrane region" description="Helical" evidence="11">
    <location>
        <begin position="187"/>
        <end position="209"/>
    </location>
</feature>
<accession>A0A816VP52</accession>
<feature type="transmembrane region" description="Helical" evidence="11">
    <location>
        <begin position="128"/>
        <end position="150"/>
    </location>
</feature>
<dbReference type="Pfam" id="PF01490">
    <property type="entry name" value="Aa_trans"/>
    <property type="match status" value="1"/>
</dbReference>
<evidence type="ECO:0000259" key="12">
    <source>
        <dbReference type="Pfam" id="PF01490"/>
    </source>
</evidence>
<evidence type="ECO:0000256" key="3">
    <source>
        <dbReference type="ARBA" id="ARBA00022448"/>
    </source>
</evidence>
<feature type="transmembrane region" description="Helical" evidence="11">
    <location>
        <begin position="280"/>
        <end position="303"/>
    </location>
</feature>
<evidence type="ECO:0000256" key="7">
    <source>
        <dbReference type="ARBA" id="ARBA00022970"/>
    </source>
</evidence>
<evidence type="ECO:0000259" key="13">
    <source>
        <dbReference type="Pfam" id="PF13472"/>
    </source>
</evidence>
<dbReference type="GO" id="GO:0016042">
    <property type="term" value="P:lipid catabolic process"/>
    <property type="evidence" value="ECO:0007669"/>
    <property type="project" value="UniProtKB-KW"/>
</dbReference>
<comment type="similarity">
    <text evidence="2">Belongs to the 'GDSL' lipolytic enzyme family.</text>
</comment>
<keyword evidence="6" id="KW-0443">Lipid metabolism</keyword>
<feature type="transmembrane region" description="Helical" evidence="11">
    <location>
        <begin position="362"/>
        <end position="385"/>
    </location>
</feature>
<feature type="transmembrane region" description="Helical" evidence="11">
    <location>
        <begin position="246"/>
        <end position="268"/>
    </location>
</feature>
<feature type="transmembrane region" description="Helical" evidence="11">
    <location>
        <begin position="397"/>
        <end position="421"/>
    </location>
</feature>
<gene>
    <name evidence="14" type="ORF">DARMORV10_A03P21050.1</name>
</gene>
<protein>
    <submittedName>
        <fullName evidence="14">(rape) hypothetical protein</fullName>
    </submittedName>
</protein>
<evidence type="ECO:0000256" key="6">
    <source>
        <dbReference type="ARBA" id="ARBA00022963"/>
    </source>
</evidence>
<comment type="subcellular location">
    <subcellularLocation>
        <location evidence="1">Membrane</location>
    </subcellularLocation>
</comment>
<evidence type="ECO:0000256" key="2">
    <source>
        <dbReference type="ARBA" id="ARBA00008668"/>
    </source>
</evidence>
<feature type="transmembrane region" description="Helical" evidence="11">
    <location>
        <begin position="470"/>
        <end position="493"/>
    </location>
</feature>
<evidence type="ECO:0000256" key="1">
    <source>
        <dbReference type="ARBA" id="ARBA00004370"/>
    </source>
</evidence>
<keyword evidence="7" id="KW-0029">Amino-acid transport</keyword>
<feature type="compositionally biased region" description="Polar residues" evidence="10">
    <location>
        <begin position="59"/>
        <end position="73"/>
    </location>
</feature>
<dbReference type="PANTHER" id="PTHR14209:SF29">
    <property type="entry name" value="SGNH HYDROLASE-TYPE ESTERASE DOMAIN-CONTAINING PROTEIN"/>
    <property type="match status" value="1"/>
</dbReference>
<evidence type="ECO:0000256" key="4">
    <source>
        <dbReference type="ARBA" id="ARBA00022692"/>
    </source>
</evidence>
<feature type="region of interest" description="Disordered" evidence="10">
    <location>
        <begin position="57"/>
        <end position="79"/>
    </location>
</feature>
<dbReference type="EMBL" id="HG994357">
    <property type="protein sequence ID" value="CAF2123137.1"/>
    <property type="molecule type" value="Genomic_DNA"/>
</dbReference>
<evidence type="ECO:0000256" key="9">
    <source>
        <dbReference type="ARBA" id="ARBA00023136"/>
    </source>
</evidence>
<keyword evidence="4 11" id="KW-0812">Transmembrane</keyword>
<dbReference type="Proteomes" id="UP001295469">
    <property type="component" value="Chromosome A03"/>
</dbReference>
<dbReference type="InterPro" id="IPR036514">
    <property type="entry name" value="SGNH_hydro_sf"/>
</dbReference>
<feature type="domain" description="Amino acid transporter transmembrane" evidence="12">
    <location>
        <begin position="92"/>
        <end position="485"/>
    </location>
</feature>
<feature type="domain" description="SGNH hydrolase-type esterase" evidence="13">
    <location>
        <begin position="560"/>
        <end position="742"/>
    </location>
</feature>
<reference evidence="14" key="1">
    <citation type="submission" date="2021-01" db="EMBL/GenBank/DDBJ databases">
        <authorList>
            <consortium name="Genoscope - CEA"/>
            <person name="William W."/>
        </authorList>
    </citation>
    <scope>NUCLEOTIDE SEQUENCE</scope>
</reference>
<dbReference type="CDD" id="cd01838">
    <property type="entry name" value="Isoamyl_acetate_hydrolase_like"/>
    <property type="match status" value="1"/>
</dbReference>
<dbReference type="GO" id="GO:0016020">
    <property type="term" value="C:membrane"/>
    <property type="evidence" value="ECO:0007669"/>
    <property type="project" value="UniProtKB-SubCell"/>
</dbReference>
<keyword evidence="5" id="KW-0378">Hydrolase</keyword>
<dbReference type="GO" id="GO:0016788">
    <property type="term" value="F:hydrolase activity, acting on ester bonds"/>
    <property type="evidence" value="ECO:0007669"/>
    <property type="project" value="InterPro"/>
</dbReference>
<keyword evidence="6" id="KW-0442">Lipid degradation</keyword>
<feature type="transmembrane region" description="Helical" evidence="11">
    <location>
        <begin position="315"/>
        <end position="339"/>
    </location>
</feature>
<dbReference type="Gene3D" id="3.40.50.1110">
    <property type="entry name" value="SGNH hydrolase"/>
    <property type="match status" value="1"/>
</dbReference>
<feature type="transmembrane region" description="Helical" evidence="11">
    <location>
        <begin position="427"/>
        <end position="449"/>
    </location>
</feature>
<evidence type="ECO:0000256" key="8">
    <source>
        <dbReference type="ARBA" id="ARBA00022989"/>
    </source>
</evidence>
<dbReference type="Pfam" id="PF13472">
    <property type="entry name" value="Lipase_GDSL_2"/>
    <property type="match status" value="1"/>
</dbReference>
<sequence>MYFLDFKISYFPIARKKLNKLVFYFYSRARKFWIIMRKHLEAKMSAGMRHGEEAIVPSGNDNEGVQVNGNNTGKIDEHDGSDGSKLSSFLWHGGSVWDAWFSCASNQVAQVLLTLPYSFSQLGMLSGIVLQIFYGLLGSWTAYLISVLYVEYRARKEKEGKNFKNHVIQWFEVLDGLVGTYWKALGLAFNCTFLLFGSVIQLIACASNIYYINDHLDKRTWTYIFGACCATTVFIPSFHNYRIWSFLGLGMTTYTAWYLAIASIIHGQTEGVKHSGPTKLVLYFTGATNILYTFGGHAVTVEIMHAMWKPQKFKYIYLMATLYVFTLTIPSASAVYWAFGDELLDHSNAFSLLPKNGWRDTAVILMLIHQFITFGFACTPLYFVWEKVIGMHDTKSICLRALARLPVVIPIWFLAIIFPFFGPINSAVGALLVSFTVYIIPSLAHMLTYRSACARQNAAEKPPFFLPSWAAMYVLNAFVVIWVLIVGFGFGGWASVTNFVRQVDTFGLFAKCYQCKPPPDYIIALIDLVTSSVAVKHNDKDRSDQGSLAMVGPGRPQIVLFGSSIVQYSFINGGWGASLADVYSRTADIILRGYGGWNSRYALKVLDQVFPKDAVVQPSLVIVYFGGNDSKAPHPSGHGPHVPLSEFIENMRKIGEHLLSLSDKTRVIFLSPPPMNETQIQLVFGNAIKGRSNEVCRPYAEALLNLCNEINVKSVDLWNAIQQQDDWLNTCFTDGIHFTAKASEVVVKEVLKVVKEADWKPSLHWKSLPIEFPFDFGVPNSLSLCEIELMRNDQLEPPP</sequence>
<dbReference type="SUPFAM" id="SSF52266">
    <property type="entry name" value="SGNH hydrolase"/>
    <property type="match status" value="1"/>
</dbReference>
<evidence type="ECO:0000313" key="14">
    <source>
        <dbReference type="EMBL" id="CAF2123137.1"/>
    </source>
</evidence>
<proteinExistence type="inferred from homology"/>
<feature type="transmembrane region" description="Helical" evidence="11">
    <location>
        <begin position="221"/>
        <end position="239"/>
    </location>
</feature>
<dbReference type="GO" id="GO:0006865">
    <property type="term" value="P:amino acid transport"/>
    <property type="evidence" value="ECO:0007669"/>
    <property type="project" value="UniProtKB-KW"/>
</dbReference>
<dbReference type="PANTHER" id="PTHR14209">
    <property type="entry name" value="ISOAMYL ACETATE-HYDROLYZING ESTERASE 1"/>
    <property type="match status" value="1"/>
</dbReference>
<dbReference type="AlphaFoldDB" id="A0A816VP52"/>
<evidence type="ECO:0000256" key="11">
    <source>
        <dbReference type="SAM" id="Phobius"/>
    </source>
</evidence>
<evidence type="ECO:0000256" key="5">
    <source>
        <dbReference type="ARBA" id="ARBA00022801"/>
    </source>
</evidence>
<dbReference type="InterPro" id="IPR013057">
    <property type="entry name" value="AA_transpt_TM"/>
</dbReference>
<keyword evidence="9 11" id="KW-0472">Membrane</keyword>